<gene>
    <name evidence="1" type="ORF">Ccr32_gp178</name>
</gene>
<dbReference type="EMBL" id="KY555146">
    <property type="protein sequence ID" value="ARB15096.1"/>
    <property type="molecule type" value="Genomic_DNA"/>
</dbReference>
<accession>A0A1V0EDY5</accession>
<name>A0A1V0EDY5_9CAUD</name>
<proteinExistence type="predicted"/>
<sequence>MTQKNTAALALVAGQSAQTTAQRIAAIQTEAIGLAEVLISDTLIDLKAVSDRLHEIGQCKIGVPAGIKERTDRLSDHILKEIEQIVALKQRGLAA</sequence>
<organism evidence="1 2">
    <name type="scientific">Caulobacter phage Ccr32</name>
    <dbReference type="NCBI Taxonomy" id="1959738"/>
    <lineage>
        <taxon>Viruses</taxon>
        <taxon>Duplodnaviria</taxon>
        <taxon>Heunggongvirae</taxon>
        <taxon>Uroviricota</taxon>
        <taxon>Caudoviricetes</taxon>
        <taxon>Jeanschmidtviridae</taxon>
        <taxon>Shapirovirus</taxon>
        <taxon>Shapirovirus cbk</taxon>
    </lineage>
</organism>
<evidence type="ECO:0000313" key="1">
    <source>
        <dbReference type="EMBL" id="ARB15096.1"/>
    </source>
</evidence>
<evidence type="ECO:0000313" key="2">
    <source>
        <dbReference type="Proteomes" id="UP000222485"/>
    </source>
</evidence>
<dbReference type="Proteomes" id="UP000222485">
    <property type="component" value="Genome"/>
</dbReference>
<protein>
    <submittedName>
        <fullName evidence="1">Uncharacterized protein</fullName>
    </submittedName>
</protein>
<reference evidence="2" key="1">
    <citation type="journal article" date="2017" name="Curr. Microbiol.">
        <title>Genomic Diversity of Type B3 Bacteriophages of Caulobacter crescentus.</title>
        <authorList>
            <person name="Ash K.T."/>
            <person name="Drake K.M."/>
            <person name="Gibbs W.S."/>
            <person name="Ely B."/>
        </authorList>
    </citation>
    <scope>NUCLEOTIDE SEQUENCE [LARGE SCALE GENOMIC DNA]</scope>
</reference>